<dbReference type="Gene3D" id="2.60.40.4100">
    <property type="entry name" value="Zona pellucida, ZP-C domain"/>
    <property type="match status" value="1"/>
</dbReference>
<accession>A0A7N8YIE1</accession>
<dbReference type="InParanoid" id="A0A7N8YIE1"/>
<keyword evidence="2" id="KW-1015">Disulfide bond</keyword>
<keyword evidence="6" id="KW-1185">Reference proteome</keyword>
<organism evidence="5 6">
    <name type="scientific">Mastacembelus armatus</name>
    <name type="common">zig-zag eel</name>
    <dbReference type="NCBI Taxonomy" id="205130"/>
    <lineage>
        <taxon>Eukaryota</taxon>
        <taxon>Metazoa</taxon>
        <taxon>Chordata</taxon>
        <taxon>Craniata</taxon>
        <taxon>Vertebrata</taxon>
        <taxon>Euteleostomi</taxon>
        <taxon>Actinopterygii</taxon>
        <taxon>Neopterygii</taxon>
        <taxon>Teleostei</taxon>
        <taxon>Neoteleostei</taxon>
        <taxon>Acanthomorphata</taxon>
        <taxon>Anabantaria</taxon>
        <taxon>Synbranchiformes</taxon>
        <taxon>Mastacembelidae</taxon>
        <taxon>Mastacembelus</taxon>
    </lineage>
</organism>
<keyword evidence="1" id="KW-0732">Signal</keyword>
<dbReference type="PROSITE" id="PS51034">
    <property type="entry name" value="ZP_2"/>
    <property type="match status" value="1"/>
</dbReference>
<dbReference type="Pfam" id="PF00100">
    <property type="entry name" value="Zona_pellucida"/>
    <property type="match status" value="1"/>
</dbReference>
<dbReference type="Proteomes" id="UP000261640">
    <property type="component" value="Unplaced"/>
</dbReference>
<evidence type="ECO:0000256" key="3">
    <source>
        <dbReference type="ARBA" id="ARBA00023180"/>
    </source>
</evidence>
<sequence>MPFHLVTLHLSSVERPPLQTSQLICGHDKLQVGLDVATMTSVGLNPFSGNLAAHNCSWVRVHNGEVWYEVEAQAGACGNILRTNHTHAIYSNSLFIYPANNTSFTVPVSLPFLCAYPLNTSTSLNVAIRPLLPVGGGLSGAGTKARASMSLFRNSNFTEAYPSGGVILPLGLPLYVGVSVEENDTSFAAVLEDCYATHTSSPNDPLRYLLIQNKCPTDRRQVSIVESGSSLQARFSALFFLFQGTYQDVYLHCSLTLCDRRNFNCVPSCTGRAYRSVISSVPVKPLTIGPITCEYEIQSDIRIDASTQLTI</sequence>
<feature type="domain" description="ZP" evidence="4">
    <location>
        <begin position="24"/>
        <end position="276"/>
    </location>
</feature>
<dbReference type="InterPro" id="IPR042235">
    <property type="entry name" value="ZP-C_dom"/>
</dbReference>
<evidence type="ECO:0000313" key="5">
    <source>
        <dbReference type="Ensembl" id="ENSMAMP00000065661.1"/>
    </source>
</evidence>
<evidence type="ECO:0000256" key="2">
    <source>
        <dbReference type="ARBA" id="ARBA00023157"/>
    </source>
</evidence>
<dbReference type="InterPro" id="IPR055356">
    <property type="entry name" value="ZP-N"/>
</dbReference>
<dbReference type="GeneTree" id="ENSGT00940000156038"/>
<name>A0A7N8YIE1_9TELE</name>
<dbReference type="AlphaFoldDB" id="A0A7N8YIE1"/>
<dbReference type="PANTHER" id="PTHR14002">
    <property type="entry name" value="ENDOGLIN/TGF-BETA RECEPTOR TYPE III"/>
    <property type="match status" value="1"/>
</dbReference>
<dbReference type="Pfam" id="PF23344">
    <property type="entry name" value="ZP-N"/>
    <property type="match status" value="1"/>
</dbReference>
<dbReference type="InterPro" id="IPR048290">
    <property type="entry name" value="ZP_chr"/>
</dbReference>
<evidence type="ECO:0000259" key="4">
    <source>
        <dbReference type="PROSITE" id="PS51034"/>
    </source>
</evidence>
<dbReference type="InterPro" id="IPR055355">
    <property type="entry name" value="ZP-C"/>
</dbReference>
<dbReference type="InterPro" id="IPR001507">
    <property type="entry name" value="ZP_dom"/>
</dbReference>
<dbReference type="Gene3D" id="2.60.40.3210">
    <property type="entry name" value="Zona pellucida, ZP-N domain"/>
    <property type="match status" value="1"/>
</dbReference>
<dbReference type="Ensembl" id="ENSMAMT00000064681.1">
    <property type="protein sequence ID" value="ENSMAMP00000065661.1"/>
    <property type="gene ID" value="ENSMAMG00000028201.1"/>
</dbReference>
<evidence type="ECO:0000256" key="1">
    <source>
        <dbReference type="ARBA" id="ARBA00022729"/>
    </source>
</evidence>
<proteinExistence type="predicted"/>
<reference evidence="5" key="2">
    <citation type="submission" date="2025-09" db="UniProtKB">
        <authorList>
            <consortium name="Ensembl"/>
        </authorList>
    </citation>
    <scope>IDENTIFICATION</scope>
</reference>
<reference evidence="5" key="1">
    <citation type="submission" date="2025-08" db="UniProtKB">
        <authorList>
            <consortium name="Ensembl"/>
        </authorList>
    </citation>
    <scope>IDENTIFICATION</scope>
</reference>
<protein>
    <recommendedName>
        <fullName evidence="4">ZP domain-containing protein</fullName>
    </recommendedName>
</protein>
<keyword evidence="3" id="KW-0325">Glycoprotein</keyword>
<dbReference type="PANTHER" id="PTHR14002:SF31">
    <property type="entry name" value="ZONA PELLUCIDA LIKE DOMAIN CONTAINING 2"/>
    <property type="match status" value="1"/>
</dbReference>
<evidence type="ECO:0000313" key="6">
    <source>
        <dbReference type="Proteomes" id="UP000261640"/>
    </source>
</evidence>
<dbReference type="SMART" id="SM00241">
    <property type="entry name" value="ZP"/>
    <property type="match status" value="1"/>
</dbReference>
<dbReference type="PRINTS" id="PR00023">
    <property type="entry name" value="ZPELLUCIDA"/>
</dbReference>